<reference evidence="4" key="1">
    <citation type="submission" date="2018-07" db="EMBL/GenBank/DDBJ databases">
        <title>Comparative genomics of catfishes provides insights into carnivory and benthic adaptation.</title>
        <authorList>
            <person name="Zhang Y."/>
            <person name="Wang D."/>
            <person name="Peng Z."/>
            <person name="Zheng S."/>
            <person name="Shao F."/>
            <person name="Tao W."/>
        </authorList>
    </citation>
    <scope>NUCLEOTIDE SEQUENCE</scope>
    <source>
        <strain evidence="4">Chongqing</strain>
    </source>
</reference>
<dbReference type="FunFam" id="3.30.500.10:FF:000001">
    <property type="entry name" value="H-2 class I histocompatibility antigen, alpha chain"/>
    <property type="match status" value="1"/>
</dbReference>
<dbReference type="CDD" id="cd07698">
    <property type="entry name" value="IgC1_MHC_I_alpha3"/>
    <property type="match status" value="1"/>
</dbReference>
<dbReference type="InterPro" id="IPR013783">
    <property type="entry name" value="Ig-like_fold"/>
</dbReference>
<proteinExistence type="inferred from homology"/>
<dbReference type="PANTHER" id="PTHR16675">
    <property type="entry name" value="MHC CLASS I-RELATED"/>
    <property type="match status" value="1"/>
</dbReference>
<dbReference type="Pfam" id="PF00129">
    <property type="entry name" value="MHC_I"/>
    <property type="match status" value="1"/>
</dbReference>
<keyword evidence="5" id="KW-1185">Reference proteome</keyword>
<sequence length="271" mass="31387">ISSSTGPHSLQYLYSVITSEFTAVVLVDEEQIVYYGSNERKMIPKTEWIKTLEADDAQYWKRETQRMQNQQEWFQDSLEAVMQSFNQTEGVHTLQRRYGCKFDHHGATRGHDQCGYDGEDLMSLDLKSGTWTAANEDAEIFIKTWDPKGRQAKYWKNVLETDCTEWLQNFVFYGKETLERKVPPEMSLFQNHSRSPEVVCHATGFFPKALNISWQKDGEDVHEDVEVGETLPNQDGSFQKRSILKVSAEELQKHNYTCAIEHSSLEKDLVL</sequence>
<gene>
    <name evidence="4" type="ORF">C0J50_23592</name>
</gene>
<feature type="non-terminal residue" evidence="4">
    <location>
        <position position="1"/>
    </location>
</feature>
<protein>
    <submittedName>
        <fullName evidence="4">Major histocompatibility complex class I UIA</fullName>
    </submittedName>
</protein>
<evidence type="ECO:0000313" key="4">
    <source>
        <dbReference type="EMBL" id="KAI5616856.1"/>
    </source>
</evidence>
<dbReference type="InterPro" id="IPR050208">
    <property type="entry name" value="MHC_class-I_related"/>
</dbReference>
<comment type="similarity">
    <text evidence="2">Belongs to the MHC class I family.</text>
</comment>
<dbReference type="SUPFAM" id="SSF54452">
    <property type="entry name" value="MHC antigen-recognition domain"/>
    <property type="match status" value="1"/>
</dbReference>
<dbReference type="Gene3D" id="3.30.500.10">
    <property type="entry name" value="MHC class I-like antigen recognition-like"/>
    <property type="match status" value="1"/>
</dbReference>
<dbReference type="InterPro" id="IPR011162">
    <property type="entry name" value="MHC_I/II-like_Ag-recog"/>
</dbReference>
<dbReference type="SUPFAM" id="SSF48726">
    <property type="entry name" value="Immunoglobulin"/>
    <property type="match status" value="1"/>
</dbReference>
<dbReference type="Proteomes" id="UP001205998">
    <property type="component" value="Unassembled WGS sequence"/>
</dbReference>
<name>A0AAD5FHB4_SILAS</name>
<feature type="domain" description="Ig-like" evidence="3">
    <location>
        <begin position="184"/>
        <end position="270"/>
    </location>
</feature>
<evidence type="ECO:0000256" key="2">
    <source>
        <dbReference type="RuleBase" id="RU004439"/>
    </source>
</evidence>
<dbReference type="InterPro" id="IPR007110">
    <property type="entry name" value="Ig-like_dom"/>
</dbReference>
<dbReference type="Pfam" id="PF07654">
    <property type="entry name" value="C1-set"/>
    <property type="match status" value="1"/>
</dbReference>
<organism evidence="4 5">
    <name type="scientific">Silurus asotus</name>
    <name type="common">Amur catfish</name>
    <name type="synonym">Parasilurus asotus</name>
    <dbReference type="NCBI Taxonomy" id="30991"/>
    <lineage>
        <taxon>Eukaryota</taxon>
        <taxon>Metazoa</taxon>
        <taxon>Chordata</taxon>
        <taxon>Craniata</taxon>
        <taxon>Vertebrata</taxon>
        <taxon>Euteleostomi</taxon>
        <taxon>Actinopterygii</taxon>
        <taxon>Neopterygii</taxon>
        <taxon>Teleostei</taxon>
        <taxon>Ostariophysi</taxon>
        <taxon>Siluriformes</taxon>
        <taxon>Siluridae</taxon>
        <taxon>Silurus</taxon>
    </lineage>
</organism>
<dbReference type="InterPro" id="IPR037055">
    <property type="entry name" value="MHC_I-like_Ag-recog_sf"/>
</dbReference>
<dbReference type="Gene3D" id="2.60.40.10">
    <property type="entry name" value="Immunoglobulins"/>
    <property type="match status" value="1"/>
</dbReference>
<dbReference type="EMBL" id="MU551715">
    <property type="protein sequence ID" value="KAI5616856.1"/>
    <property type="molecule type" value="Genomic_DNA"/>
</dbReference>
<dbReference type="AlphaFoldDB" id="A0AAD5FHB4"/>
<dbReference type="PRINTS" id="PR01638">
    <property type="entry name" value="MHCCLASSI"/>
</dbReference>
<dbReference type="InterPro" id="IPR011161">
    <property type="entry name" value="MHC_I-like_Ag-recog"/>
</dbReference>
<accession>A0AAD5FHB4</accession>
<dbReference type="InterPro" id="IPR003597">
    <property type="entry name" value="Ig_C1-set"/>
</dbReference>
<dbReference type="GO" id="GO:0009897">
    <property type="term" value="C:external side of plasma membrane"/>
    <property type="evidence" value="ECO:0007669"/>
    <property type="project" value="TreeGrafter"/>
</dbReference>
<keyword evidence="1" id="KW-0325">Glycoprotein</keyword>
<dbReference type="InterPro" id="IPR036179">
    <property type="entry name" value="Ig-like_dom_sf"/>
</dbReference>
<evidence type="ECO:0000256" key="1">
    <source>
        <dbReference type="ARBA" id="ARBA00023180"/>
    </source>
</evidence>
<evidence type="ECO:0000313" key="5">
    <source>
        <dbReference type="Proteomes" id="UP001205998"/>
    </source>
</evidence>
<dbReference type="GO" id="GO:0006955">
    <property type="term" value="P:immune response"/>
    <property type="evidence" value="ECO:0007669"/>
    <property type="project" value="TreeGrafter"/>
</dbReference>
<dbReference type="GO" id="GO:0005615">
    <property type="term" value="C:extracellular space"/>
    <property type="evidence" value="ECO:0007669"/>
    <property type="project" value="TreeGrafter"/>
</dbReference>
<feature type="non-terminal residue" evidence="4">
    <location>
        <position position="271"/>
    </location>
</feature>
<evidence type="ECO:0000259" key="3">
    <source>
        <dbReference type="PROSITE" id="PS50835"/>
    </source>
</evidence>
<dbReference type="InterPro" id="IPR001039">
    <property type="entry name" value="MHC_I_a_a1/a2"/>
</dbReference>
<dbReference type="PANTHER" id="PTHR16675:SF237">
    <property type="entry name" value="MHC CLASS I ANTIGEN TRANSCRIPT VARIANT 1-RELATED"/>
    <property type="match status" value="1"/>
</dbReference>
<dbReference type="PROSITE" id="PS50835">
    <property type="entry name" value="IG_LIKE"/>
    <property type="match status" value="1"/>
</dbReference>
<comment type="caution">
    <text evidence="4">The sequence shown here is derived from an EMBL/GenBank/DDBJ whole genome shotgun (WGS) entry which is preliminary data.</text>
</comment>
<dbReference type="SMART" id="SM00407">
    <property type="entry name" value="IGc1"/>
    <property type="match status" value="1"/>
</dbReference>